<keyword evidence="2" id="KW-1185">Reference proteome</keyword>
<dbReference type="EMBL" id="CM002240">
    <property type="protein sequence ID" value="EAA31602.1"/>
    <property type="molecule type" value="Genomic_DNA"/>
</dbReference>
<dbReference type="InParanoid" id="Q7S7G5"/>
<organism evidence="1 2">
    <name type="scientific">Neurospora crassa (strain ATCC 24698 / 74-OR23-1A / CBS 708.71 / DSM 1257 / FGSC 987)</name>
    <dbReference type="NCBI Taxonomy" id="367110"/>
    <lineage>
        <taxon>Eukaryota</taxon>
        <taxon>Fungi</taxon>
        <taxon>Dikarya</taxon>
        <taxon>Ascomycota</taxon>
        <taxon>Pezizomycotina</taxon>
        <taxon>Sordariomycetes</taxon>
        <taxon>Sordariomycetidae</taxon>
        <taxon>Sordariales</taxon>
        <taxon>Sordariaceae</taxon>
        <taxon>Neurospora</taxon>
    </lineage>
</organism>
<dbReference type="AlphaFoldDB" id="Q7S7G5"/>
<dbReference type="RefSeq" id="XP_960838.1">
    <property type="nucleotide sequence ID" value="XM_955745.1"/>
</dbReference>
<evidence type="ECO:0000313" key="1">
    <source>
        <dbReference type="EMBL" id="EAA31602.1"/>
    </source>
</evidence>
<dbReference type="PaxDb" id="5141-EFNCRP00000004101"/>
<dbReference type="KEGG" id="ncr:NCU01415"/>
<name>Q7S7G5_NEUCR</name>
<dbReference type="Proteomes" id="UP000001805">
    <property type="component" value="Chromosome 2, Linkage Group V"/>
</dbReference>
<dbReference type="VEuPathDB" id="FungiDB:NCU01415"/>
<sequence length="172" mass="19527">MLVVVIEEVFCFLKDVVATKILKPLGWDKRDCTNSARRYANHKAPRRAYTPSIPSYSPGTSCMRGPFSALHGPGMQQATVTVERGRTQVRSRETHKFTRWVPSCVESSTGLPRASPKYAGERFCTEDFEIRSIGFTCHAYTHHPWSVRHHMRSTTSAGYIDRARSLHCELPE</sequence>
<proteinExistence type="predicted"/>
<protein>
    <submittedName>
        <fullName evidence="1">Uncharacterized protein</fullName>
    </submittedName>
</protein>
<dbReference type="HOGENOM" id="CLU_1750201_0_0_1"/>
<dbReference type="GeneID" id="3876985"/>
<accession>Q7S7G5</accession>
<gene>
    <name evidence="1" type="ORF">NCU01415</name>
</gene>
<evidence type="ECO:0000313" key="2">
    <source>
        <dbReference type="Proteomes" id="UP000001805"/>
    </source>
</evidence>
<reference evidence="1 2" key="1">
    <citation type="journal article" date="2003" name="Nature">
        <title>The genome sequence of the filamentous fungus Neurospora crassa.</title>
        <authorList>
            <person name="Galagan J.E."/>
            <person name="Calvo S.E."/>
            <person name="Borkovich K.A."/>
            <person name="Selker E.U."/>
            <person name="Read N.D."/>
            <person name="Jaffe D."/>
            <person name="FitzHugh W."/>
            <person name="Ma L.J."/>
            <person name="Smirnov S."/>
            <person name="Purcell S."/>
            <person name="Rehman B."/>
            <person name="Elkins T."/>
            <person name="Engels R."/>
            <person name="Wang S."/>
            <person name="Nielsen C.B."/>
            <person name="Butler J."/>
            <person name="Endrizzi M."/>
            <person name="Qui D."/>
            <person name="Ianakiev P."/>
            <person name="Bell-Pedersen D."/>
            <person name="Nelson M.A."/>
            <person name="Werner-Washburne M."/>
            <person name="Selitrennikoff C.P."/>
            <person name="Kinsey J.A."/>
            <person name="Braun E.L."/>
            <person name="Zelter A."/>
            <person name="Schulte U."/>
            <person name="Kothe G.O."/>
            <person name="Jedd G."/>
            <person name="Mewes W."/>
            <person name="Staben C."/>
            <person name="Marcotte E."/>
            <person name="Greenberg D."/>
            <person name="Roy A."/>
            <person name="Foley K."/>
            <person name="Naylor J."/>
            <person name="Stange-Thomann N."/>
            <person name="Barrett R."/>
            <person name="Gnerre S."/>
            <person name="Kamal M."/>
            <person name="Kamvysselis M."/>
            <person name="Mauceli E."/>
            <person name="Bielke C."/>
            <person name="Rudd S."/>
            <person name="Frishman D."/>
            <person name="Krystofova S."/>
            <person name="Rasmussen C."/>
            <person name="Metzenberg R.L."/>
            <person name="Perkins D.D."/>
            <person name="Kroken S."/>
            <person name="Cogoni C."/>
            <person name="Macino G."/>
            <person name="Catcheside D."/>
            <person name="Li W."/>
            <person name="Pratt R.J."/>
            <person name="Osmani S.A."/>
            <person name="DeSouza C.P."/>
            <person name="Glass L."/>
            <person name="Orbach M.J."/>
            <person name="Berglund J.A."/>
            <person name="Voelker R."/>
            <person name="Yarden O."/>
            <person name="Plamann M."/>
            <person name="Seiler S."/>
            <person name="Dunlap J."/>
            <person name="Radford A."/>
            <person name="Aramayo R."/>
            <person name="Natvig D.O."/>
            <person name="Alex L.A."/>
            <person name="Mannhaupt G."/>
            <person name="Ebbole D.J."/>
            <person name="Freitag M."/>
            <person name="Paulsen I."/>
            <person name="Sachs M.S."/>
            <person name="Lander E.S."/>
            <person name="Nusbaum C."/>
            <person name="Birren B."/>
        </authorList>
    </citation>
    <scope>NUCLEOTIDE SEQUENCE [LARGE SCALE GENOMIC DNA]</scope>
    <source>
        <strain evidence="2">ATCC 24698 / 74-OR23-1A / CBS 708.71 / DSM 1257 / FGSC 987</strain>
    </source>
</reference>